<sequence length="2115" mass="216987">MKRCFLFLLTLLSLVSCIAEKGEIAINIKRKATAGSSPSSITSASVSSVQVINNQLVINGAGLSDVSSVVVNGNALNENFSIETKTATTIIANSIRAFNFDVSKVFNLILSDASASATFSIDFSLCNATLNGKGFNCATPVSDKDVLSYDAVSGKWKPRPASGLNYLGTFDASSNPASGPAIGTSGAYYVISDDGLIGAVSFSAGDWLVSNGSAWQKIDNSTAVLSVFGRSGAITAQEGDYNLNLLTDVNIPTTPATGKVLKFDGTHWVAGDDLSGGGAGSVTTSAIADGSVTDAKIVTVAASKITGAISSAQIADGSIVNADINAAAAIDYSKLNIPAASIPYAKLNIADGDIPAAKISGLTSATSVLATTIVDADSTHAPDGNAVFDALGLKLNLTGGTLSIGTISGVPTPTNSDDVANKGYTDTRDALKLTKAGDTMSGVLTLDSDLKIKGGSNYVTVKGHATSTAYDLVLPANKGTSGYVLSTDGNGNTSWVDVTSAVTSLDTDDVAEASRLYFTEARVLGTDLAGLNTGVGGAIAAADTVLGAMGKLQYQVTDLKSKGQWDKNVNDISYGAGNVEINTKLRLKDTGSNFVELKAPATVTTTYTLTLPANDGNVNQVLRTDGAGVLTWVDVTDASVQAFAKAALPTCAGGEVLKSNGTSFSCVADNAGAGAFSGTASKAVVTNVGGTLDVSATTSTELGYVSGVTSSIQTQLNNKEAAITAGTALQYLNGLKNFVTLDTLAVPENTRLYFTESRVLSTDLSGFVASNSAITAADSVLSGFEKSQGQITNLNNVKANVAGDTFTGDVTFNTQVRLKDGAAGAYVTLKAPATGTVSHTLTLPGTVGTNGQVLSMTGTAGVLAWTTPSSSSAPNGAAGGDLSGSYPNPTITGLDATKLATGLVDNTELNYLDGVTSSIQTQLTGKQSSDATLTALAGFNTNGIMVQTAADTFVGRSIAGTANRVAVTNGDGVAGNPTVNISTTLLPSPVVGDVGKFLKVTAADTSVWTALGLSDITTALGFTPVSKAGDSLTSGTFTFSGAALLRTLDPVGPTDVANKQYVDSYGQWSKTGSDLYRLTGNVGIGTATPGVALDVVGTTSTTKLLAGDGAFNAPSITFASNPNTGLSTDGNLRFSVSGGLKMILTGSALDFNAGGAGPKIQQTGGNAALPSYAFNSDADTGMFNPNSSGGSNELGFSTAGVERIRIDPTGLVGVGTTTPKSKLDVNGAVRVGVDATACSATIAGAMRFNTPNVEFCNGTAWAAFGTSGAAVASSQITDGTITDADVNAGANITATKLGTGAVDNTEFNYLDGVTSSIQTQLTGKQASDATLTALAAYNTNGILVQTAADTFVGRSIAGTANRVAVTNGDGISGNPTINVSTTLLPSPVVGDVGKYLKATAADTSVWTALSSSDITTALGFTPINKAGDSLTTGTITLSGSAVLRSPDPVGLTDVANKQYVDSYGQWTKSGSDIYRSGGKVAIGTTTPVGTLSVEATLPSIQMKKSGAAAIDTINFVNDMDATGIFWISKGAAVTVPTSPNKLISITNEGNVEIYGQQTNATTDASGVLALKTQASGDGGTKNEVSMEFYADRTNLNTMSGYLGFEGGTAFDMSLVNTKTGNLIFGTDNAEKMRISSTGFVGIGSNNPTSNLYLIRTAATTPLATFNDNTAANNFSDVEVEAFRPGVILRDKSTSADDFRIGADEGKLTFSADLNDDASKGADSNYNDSTMMTIMSSGNVGIGTNVPAATLHVQGTYQYNEGGSSYSGWGASGPSNALSVNDLDYNRAAGNSIYRINNHTGISMSAHTSYGGIRFYNQGYDAGQTNPYLTTLLSPPSLVMALTNGRAGVGTTAPLAKLQVNGTTTAVGFEGVGMAIQDTQTVDGGWARGLGIGMNNKNFARIGVLGGRTSGVDSLGYLYFSVDENTVSPWTANAMVIKANGFVGIGTTSPDDRFVVNNGSTIGRYTAAGWTHSSDVRLKHDIKTLDNSLEKILKLRGVNYVLNADPEKSKQIGFIAQEVEPLFPEVVKTDKDGYKSMVYSNLIAPLVEAFKDLYKKITESFIKTENNTRAIASIDLKVKKLEEENAVKAKEMAALKKENAALKNDLQEIKKHLKMK</sequence>
<keyword evidence="5" id="KW-1185">Reference proteome</keyword>
<reference evidence="4 5" key="1">
    <citation type="submission" date="2023-11" db="EMBL/GenBank/DDBJ databases">
        <title>A Novel Polar Bacteriovorax (B. antarcticus) Isolated from the Biocrust in Antarctica.</title>
        <authorList>
            <person name="Mun W."/>
            <person name="Choi S.Y."/>
            <person name="Mitchell R.J."/>
        </authorList>
    </citation>
    <scope>NUCLEOTIDE SEQUENCE [LARGE SCALE GENOMIC DNA]</scope>
    <source>
        <strain evidence="4 5">PP10</strain>
    </source>
</reference>
<gene>
    <name evidence="4" type="ORF">SHI21_17100</name>
</gene>
<dbReference type="PROSITE" id="PS51688">
    <property type="entry name" value="ICA"/>
    <property type="match status" value="1"/>
</dbReference>
<feature type="chain" id="PRO_5045490501" evidence="2">
    <location>
        <begin position="22"/>
        <end position="2115"/>
    </location>
</feature>
<organism evidence="4 5">
    <name type="scientific">Bacteriovorax antarcticus</name>
    <dbReference type="NCBI Taxonomy" id="3088717"/>
    <lineage>
        <taxon>Bacteria</taxon>
        <taxon>Pseudomonadati</taxon>
        <taxon>Bdellovibrionota</taxon>
        <taxon>Bacteriovoracia</taxon>
        <taxon>Bacteriovoracales</taxon>
        <taxon>Bacteriovoracaceae</taxon>
        <taxon>Bacteriovorax</taxon>
    </lineage>
</organism>
<dbReference type="Pfam" id="PF13884">
    <property type="entry name" value="Peptidase_S74"/>
    <property type="match status" value="1"/>
</dbReference>
<comment type="caution">
    <text evidence="4">The sequence shown here is derived from an EMBL/GenBank/DDBJ whole genome shotgun (WGS) entry which is preliminary data.</text>
</comment>
<proteinExistence type="predicted"/>
<dbReference type="EMBL" id="JAYGJQ010000002">
    <property type="protein sequence ID" value="MEA9357952.1"/>
    <property type="molecule type" value="Genomic_DNA"/>
</dbReference>
<accession>A0ABU5VY20</accession>
<evidence type="ECO:0000313" key="4">
    <source>
        <dbReference type="EMBL" id="MEA9357952.1"/>
    </source>
</evidence>
<dbReference type="PROSITE" id="PS51257">
    <property type="entry name" value="PROKAR_LIPOPROTEIN"/>
    <property type="match status" value="1"/>
</dbReference>
<evidence type="ECO:0000256" key="2">
    <source>
        <dbReference type="SAM" id="SignalP"/>
    </source>
</evidence>
<evidence type="ECO:0000259" key="3">
    <source>
        <dbReference type="PROSITE" id="PS51688"/>
    </source>
</evidence>
<keyword evidence="2" id="KW-0732">Signal</keyword>
<dbReference type="Proteomes" id="UP001302274">
    <property type="component" value="Unassembled WGS sequence"/>
</dbReference>
<dbReference type="RefSeq" id="WP_323578150.1">
    <property type="nucleotide sequence ID" value="NZ_JAYGJQ010000002.1"/>
</dbReference>
<evidence type="ECO:0000256" key="1">
    <source>
        <dbReference type="SAM" id="Coils"/>
    </source>
</evidence>
<feature type="signal peptide" evidence="2">
    <location>
        <begin position="1"/>
        <end position="21"/>
    </location>
</feature>
<dbReference type="InterPro" id="IPR030392">
    <property type="entry name" value="S74_ICA"/>
</dbReference>
<name>A0ABU5VY20_9BACT</name>
<feature type="domain" description="Peptidase S74" evidence="3">
    <location>
        <begin position="1973"/>
        <end position="2063"/>
    </location>
</feature>
<keyword evidence="1" id="KW-0175">Coiled coil</keyword>
<evidence type="ECO:0000313" key="5">
    <source>
        <dbReference type="Proteomes" id="UP001302274"/>
    </source>
</evidence>
<protein>
    <submittedName>
        <fullName evidence="4">Tail fiber domain-containing protein</fullName>
    </submittedName>
</protein>
<feature type="coiled-coil region" evidence="1">
    <location>
        <begin position="2077"/>
        <end position="2111"/>
    </location>
</feature>